<dbReference type="Gene3D" id="3.40.1260.10">
    <property type="entry name" value="DsrEFH-like"/>
    <property type="match status" value="1"/>
</dbReference>
<reference evidence="1 2" key="1">
    <citation type="submission" date="2018-10" db="EMBL/GenBank/DDBJ databases">
        <title>Sinomicrobium pectinilyticum sp. nov., a pectinase-producing bacterium isolated from alkaline and saline soil, and emended description of the genus Sinomicrobium.</title>
        <authorList>
            <person name="Cheng B."/>
            <person name="Li C."/>
            <person name="Lai Q."/>
            <person name="Du M."/>
            <person name="Shao Z."/>
            <person name="Xu P."/>
            <person name="Yang C."/>
        </authorList>
    </citation>
    <scope>NUCLEOTIDE SEQUENCE [LARGE SCALE GENOMIC DNA]</scope>
    <source>
        <strain evidence="1 2">5DNS001</strain>
    </source>
</reference>
<proteinExistence type="predicted"/>
<name>A0A3N0EZM6_SINP1</name>
<protein>
    <submittedName>
        <fullName evidence="1">Sulfur reduction protein DsrE</fullName>
    </submittedName>
</protein>
<evidence type="ECO:0000313" key="1">
    <source>
        <dbReference type="EMBL" id="RNL93378.1"/>
    </source>
</evidence>
<accession>A0A3N0EZM6</accession>
<comment type="caution">
    <text evidence="1">The sequence shown here is derived from an EMBL/GenBank/DDBJ whole genome shotgun (WGS) entry which is preliminary data.</text>
</comment>
<dbReference type="EMBL" id="RJTM01000012">
    <property type="protein sequence ID" value="RNL93378.1"/>
    <property type="molecule type" value="Genomic_DNA"/>
</dbReference>
<dbReference type="InterPro" id="IPR003787">
    <property type="entry name" value="Sulphur_relay_DsrE/F-like"/>
</dbReference>
<dbReference type="Proteomes" id="UP000267469">
    <property type="component" value="Unassembled WGS sequence"/>
</dbReference>
<dbReference type="AlphaFoldDB" id="A0A3N0EZM6"/>
<sequence length="142" mass="15912">MKNSIIIIFITSMFFSLLGTTRLQAQDFNPKKNNYLILSKNLQQLKPVLLTANELAKEDSEEYGAFYVIICGKTVSGIPDNSDFNALLEDAKAQNVKVFVCAISLNKFNINPDQIPELLEITENGILYGFQLTKKGFITLTI</sequence>
<evidence type="ECO:0000313" key="2">
    <source>
        <dbReference type="Proteomes" id="UP000267469"/>
    </source>
</evidence>
<gene>
    <name evidence="1" type="ORF">ED312_02725</name>
</gene>
<keyword evidence="2" id="KW-1185">Reference proteome</keyword>
<organism evidence="1 2">
    <name type="scientific">Sinomicrobium pectinilyticum</name>
    <dbReference type="NCBI Taxonomy" id="1084421"/>
    <lineage>
        <taxon>Bacteria</taxon>
        <taxon>Pseudomonadati</taxon>
        <taxon>Bacteroidota</taxon>
        <taxon>Flavobacteriia</taxon>
        <taxon>Flavobacteriales</taxon>
        <taxon>Flavobacteriaceae</taxon>
        <taxon>Sinomicrobium</taxon>
    </lineage>
</organism>
<dbReference type="RefSeq" id="WP_123214472.1">
    <property type="nucleotide sequence ID" value="NZ_RJTM01000012.1"/>
</dbReference>
<dbReference type="Pfam" id="PF02635">
    <property type="entry name" value="DsrE"/>
    <property type="match status" value="1"/>
</dbReference>
<dbReference type="SUPFAM" id="SSF75169">
    <property type="entry name" value="DsrEFH-like"/>
    <property type="match status" value="1"/>
</dbReference>
<dbReference type="OrthoDB" id="1445762at2"/>
<dbReference type="InterPro" id="IPR027396">
    <property type="entry name" value="DsrEFH-like"/>
</dbReference>